<dbReference type="Gene3D" id="3.20.20.60">
    <property type="entry name" value="Phosphoenolpyruvate-binding domains"/>
    <property type="match status" value="1"/>
</dbReference>
<evidence type="ECO:0000313" key="1">
    <source>
        <dbReference type="EMBL" id="SVD07774.1"/>
    </source>
</evidence>
<name>A0A382SCZ1_9ZZZZ</name>
<reference evidence="1" key="1">
    <citation type="submission" date="2018-05" db="EMBL/GenBank/DDBJ databases">
        <authorList>
            <person name="Lanie J.A."/>
            <person name="Ng W.-L."/>
            <person name="Kazmierczak K.M."/>
            <person name="Andrzejewski T.M."/>
            <person name="Davidsen T.M."/>
            <person name="Wayne K.J."/>
            <person name="Tettelin H."/>
            <person name="Glass J.I."/>
            <person name="Rusch D."/>
            <person name="Podicherti R."/>
            <person name="Tsui H.-C.T."/>
            <person name="Winkler M.E."/>
        </authorList>
    </citation>
    <scope>NUCLEOTIDE SEQUENCE</scope>
</reference>
<dbReference type="PANTHER" id="PTHR42905">
    <property type="entry name" value="PHOSPHOENOLPYRUVATE CARBOXYLASE"/>
    <property type="match status" value="1"/>
</dbReference>
<organism evidence="1">
    <name type="scientific">marine metagenome</name>
    <dbReference type="NCBI Taxonomy" id="408172"/>
    <lineage>
        <taxon>unclassified sequences</taxon>
        <taxon>metagenomes</taxon>
        <taxon>ecological metagenomes</taxon>
    </lineage>
</organism>
<proteinExistence type="predicted"/>
<dbReference type="GO" id="GO:0003824">
    <property type="term" value="F:catalytic activity"/>
    <property type="evidence" value="ECO:0007669"/>
    <property type="project" value="InterPro"/>
</dbReference>
<protein>
    <recommendedName>
        <fullName evidence="2">Carboxyvinyl-carboxyphosphonate phosphorylmutase</fullName>
    </recommendedName>
</protein>
<dbReference type="EMBL" id="UINC01128190">
    <property type="protein sequence ID" value="SVD07774.1"/>
    <property type="molecule type" value="Genomic_DNA"/>
</dbReference>
<feature type="non-terminal residue" evidence="1">
    <location>
        <position position="1"/>
    </location>
</feature>
<dbReference type="InterPro" id="IPR015813">
    <property type="entry name" value="Pyrv/PenolPyrv_kinase-like_dom"/>
</dbReference>
<evidence type="ECO:0008006" key="2">
    <source>
        <dbReference type="Google" id="ProtNLM"/>
    </source>
</evidence>
<dbReference type="AlphaFoldDB" id="A0A382SCZ1"/>
<dbReference type="SUPFAM" id="SSF51621">
    <property type="entry name" value="Phosphoenolpyruvate/pyruvate domain"/>
    <property type="match status" value="1"/>
</dbReference>
<dbReference type="PANTHER" id="PTHR42905:SF5">
    <property type="entry name" value="CARBOXYVINYL-CARBOXYPHOSPHONATE PHOSPHORYLMUTASE, CHLOROPLASTIC"/>
    <property type="match status" value="1"/>
</dbReference>
<accession>A0A382SCZ1</accession>
<dbReference type="InterPro" id="IPR040442">
    <property type="entry name" value="Pyrv_kinase-like_dom_sf"/>
</dbReference>
<gene>
    <name evidence="1" type="ORF">METZ01_LOCUS360628</name>
</gene>
<sequence>RLVNERFGEKLPLMANMVEGGKTPLLSGPELQEIGYSLVIFPGGYVRAITKLGQRYFESLKSHETTVPFLEEMLDFEQLQDLLGTHQLLSQAKEYE</sequence>